<dbReference type="InterPro" id="IPR012337">
    <property type="entry name" value="RNaseH-like_sf"/>
</dbReference>
<geneLocation type="mitochondrion" evidence="2"/>
<dbReference type="AlphaFoldDB" id="A0A101M4K2"/>
<reference evidence="2" key="1">
    <citation type="journal article" date="2015" name="Genome Biol. Evol.">
        <title>Organellar Genomes of White Spruce (Picea glauca): Assembly and Annotation.</title>
        <authorList>
            <person name="Jackman S.D."/>
            <person name="Warren R.L."/>
            <person name="Gibb E.A."/>
            <person name="Vandervalk B.P."/>
            <person name="Mohamadi H."/>
            <person name="Chu J."/>
            <person name="Raymond A."/>
            <person name="Pleasance S."/>
            <person name="Coope R."/>
            <person name="Wildung M.R."/>
            <person name="Ritland C.E."/>
            <person name="Bousquet J."/>
            <person name="Jones S.J."/>
            <person name="Bohlmann J."/>
            <person name="Birol I."/>
        </authorList>
    </citation>
    <scope>NUCLEOTIDE SEQUENCE [LARGE SCALE GENOMIC DNA]</scope>
    <source>
        <tissue evidence="2">Flushing bud</tissue>
    </source>
</reference>
<comment type="caution">
    <text evidence="2">The sequence shown here is derived from an EMBL/GenBank/DDBJ whole genome shotgun (WGS) entry which is preliminary data.</text>
</comment>
<evidence type="ECO:0000313" key="2">
    <source>
        <dbReference type="EMBL" id="KUM50777.1"/>
    </source>
</evidence>
<dbReference type="PROSITE" id="PS50994">
    <property type="entry name" value="INTEGRASE"/>
    <property type="match status" value="1"/>
</dbReference>
<dbReference type="EMBL" id="LKAM01000001">
    <property type="protein sequence ID" value="KUM50777.1"/>
    <property type="molecule type" value="Genomic_DNA"/>
</dbReference>
<feature type="domain" description="Integrase catalytic" evidence="1">
    <location>
        <begin position="1"/>
        <end position="49"/>
    </location>
</feature>
<dbReference type="SUPFAM" id="SSF53098">
    <property type="entry name" value="Ribonuclease H-like"/>
    <property type="match status" value="1"/>
</dbReference>
<dbReference type="Gene3D" id="3.30.420.10">
    <property type="entry name" value="Ribonuclease H-like superfamily/Ribonuclease H"/>
    <property type="match status" value="1"/>
</dbReference>
<name>A0A101M4K2_PICGL</name>
<protein>
    <recommendedName>
        <fullName evidence="1">Integrase catalytic domain-containing protein</fullName>
    </recommendedName>
</protein>
<gene>
    <name evidence="2" type="ORF">ABT39_MTgene621</name>
</gene>
<dbReference type="GO" id="GO:0003676">
    <property type="term" value="F:nucleic acid binding"/>
    <property type="evidence" value="ECO:0007669"/>
    <property type="project" value="InterPro"/>
</dbReference>
<dbReference type="InterPro" id="IPR001584">
    <property type="entry name" value="Integrase_cat-core"/>
</dbReference>
<accession>A0A101M4K2</accession>
<sequence>MPLSIVFDNATYFESIRMSEYAVEKGIVFRYSANYYPQGNGLAESTNQN</sequence>
<dbReference type="GO" id="GO:0015074">
    <property type="term" value="P:DNA integration"/>
    <property type="evidence" value="ECO:0007669"/>
    <property type="project" value="InterPro"/>
</dbReference>
<dbReference type="InterPro" id="IPR036397">
    <property type="entry name" value="RNaseH_sf"/>
</dbReference>
<keyword evidence="2" id="KW-0496">Mitochondrion</keyword>
<proteinExistence type="predicted"/>
<organism evidence="2">
    <name type="scientific">Picea glauca</name>
    <name type="common">White spruce</name>
    <name type="synonym">Pinus glauca</name>
    <dbReference type="NCBI Taxonomy" id="3330"/>
    <lineage>
        <taxon>Eukaryota</taxon>
        <taxon>Viridiplantae</taxon>
        <taxon>Streptophyta</taxon>
        <taxon>Embryophyta</taxon>
        <taxon>Tracheophyta</taxon>
        <taxon>Spermatophyta</taxon>
        <taxon>Pinopsida</taxon>
        <taxon>Pinidae</taxon>
        <taxon>Conifers I</taxon>
        <taxon>Pinales</taxon>
        <taxon>Pinaceae</taxon>
        <taxon>Picea</taxon>
    </lineage>
</organism>
<evidence type="ECO:0000259" key="1">
    <source>
        <dbReference type="PROSITE" id="PS50994"/>
    </source>
</evidence>